<evidence type="ECO:0000313" key="3">
    <source>
        <dbReference type="Proteomes" id="UP000001784"/>
    </source>
</evidence>
<dbReference type="KEGG" id="sfu:Sfum_2343"/>
<keyword evidence="1" id="KW-0732">Signal</keyword>
<dbReference type="HOGENOM" id="CLU_1304364_0_0_7"/>
<protein>
    <recommendedName>
        <fullName evidence="4">Lipoprotein</fullName>
    </recommendedName>
</protein>
<dbReference type="PROSITE" id="PS51257">
    <property type="entry name" value="PROKAR_LIPOPROTEIN"/>
    <property type="match status" value="1"/>
</dbReference>
<proteinExistence type="predicted"/>
<evidence type="ECO:0008006" key="4">
    <source>
        <dbReference type="Google" id="ProtNLM"/>
    </source>
</evidence>
<organism evidence="2 3">
    <name type="scientific">Syntrophobacter fumaroxidans (strain DSM 10017 / MPOB)</name>
    <dbReference type="NCBI Taxonomy" id="335543"/>
    <lineage>
        <taxon>Bacteria</taxon>
        <taxon>Pseudomonadati</taxon>
        <taxon>Thermodesulfobacteriota</taxon>
        <taxon>Syntrophobacteria</taxon>
        <taxon>Syntrophobacterales</taxon>
        <taxon>Syntrophobacteraceae</taxon>
        <taxon>Syntrophobacter</taxon>
    </lineage>
</organism>
<sequence precursor="true">MRQFGMNAKILIVVVCAAFLSACASGPTYYGSTPAAVQTPPEPELFFNNIGPDDRRFTFHVEDRTPFGLFDLPQARNTLYSKGYDEVRRQNRADFTVSVSFTPGVQDDPQRRAGNVVGGALAGAALGAIIGGATGSAGTGAAIGAASGGTLGLVAPASSPLVRIDLNVYGFNSRLSETTGATVDISRIPPHEVPGFIDAEVSRMLQNLPPR</sequence>
<dbReference type="AlphaFoldDB" id="A0LKS2"/>
<reference evidence="2 3" key="1">
    <citation type="submission" date="2006-10" db="EMBL/GenBank/DDBJ databases">
        <title>Complete sequence of Syntrophobacter fumaroxidans MPOB.</title>
        <authorList>
            <consortium name="US DOE Joint Genome Institute"/>
            <person name="Copeland A."/>
            <person name="Lucas S."/>
            <person name="Lapidus A."/>
            <person name="Barry K."/>
            <person name="Detter J.C."/>
            <person name="Glavina del Rio T."/>
            <person name="Hammon N."/>
            <person name="Israni S."/>
            <person name="Pitluck S."/>
            <person name="Goltsman E.G."/>
            <person name="Martinez M."/>
            <person name="Schmutz J."/>
            <person name="Larimer F."/>
            <person name="Land M."/>
            <person name="Hauser L."/>
            <person name="Kyrpides N."/>
            <person name="Kim E."/>
            <person name="Boone D.R."/>
            <person name="Brockman F."/>
            <person name="Culley D."/>
            <person name="Ferry J."/>
            <person name="Gunsalus R."/>
            <person name="McInerney M.J."/>
            <person name="Morrison M."/>
            <person name="Plugge C."/>
            <person name="Rohlin L."/>
            <person name="Scholten J."/>
            <person name="Sieber J."/>
            <person name="Stams A.J.M."/>
            <person name="Worm P."/>
            <person name="Henstra A.M."/>
            <person name="Richardson P."/>
        </authorList>
    </citation>
    <scope>NUCLEOTIDE SEQUENCE [LARGE SCALE GENOMIC DNA]</scope>
    <source>
        <strain evidence="3">DSM 10017 / MPOB</strain>
    </source>
</reference>
<dbReference type="EMBL" id="CP000478">
    <property type="protein sequence ID" value="ABK18024.1"/>
    <property type="molecule type" value="Genomic_DNA"/>
</dbReference>
<evidence type="ECO:0000256" key="1">
    <source>
        <dbReference type="SAM" id="SignalP"/>
    </source>
</evidence>
<dbReference type="InParanoid" id="A0LKS2"/>
<keyword evidence="3" id="KW-1185">Reference proteome</keyword>
<feature type="signal peptide" evidence="1">
    <location>
        <begin position="1"/>
        <end position="24"/>
    </location>
</feature>
<dbReference type="Proteomes" id="UP000001784">
    <property type="component" value="Chromosome"/>
</dbReference>
<evidence type="ECO:0000313" key="2">
    <source>
        <dbReference type="EMBL" id="ABK18024.1"/>
    </source>
</evidence>
<name>A0LKS2_SYNFM</name>
<accession>A0LKS2</accession>
<dbReference type="RefSeq" id="WP_011699193.1">
    <property type="nucleotide sequence ID" value="NC_008554.1"/>
</dbReference>
<gene>
    <name evidence="2" type="ordered locus">Sfum_2343</name>
</gene>
<dbReference type="OrthoDB" id="5518982at2"/>
<feature type="chain" id="PRO_5002626258" description="Lipoprotein" evidence="1">
    <location>
        <begin position="25"/>
        <end position="211"/>
    </location>
</feature>